<dbReference type="EMBL" id="LFDV01000002">
    <property type="protein sequence ID" value="KTB48919.1"/>
    <property type="molecule type" value="Genomic_DNA"/>
</dbReference>
<evidence type="ECO:0000256" key="1">
    <source>
        <dbReference type="ARBA" id="ARBA00023002"/>
    </source>
</evidence>
<keyword evidence="4" id="KW-1185">Reference proteome</keyword>
<dbReference type="AlphaFoldDB" id="A0A0W0GK45"/>
<dbReference type="STRING" id="1217799.DEALK_17660"/>
<dbReference type="Gene3D" id="3.40.50.700">
    <property type="entry name" value="NADH:ubiquinone oxidoreductase-like, 20kDa subunit"/>
    <property type="match status" value="1"/>
</dbReference>
<evidence type="ECO:0000313" key="3">
    <source>
        <dbReference type="EMBL" id="KTB48919.1"/>
    </source>
</evidence>
<dbReference type="RefSeq" id="WP_058439836.1">
    <property type="nucleotide sequence ID" value="NZ_KQ758903.1"/>
</dbReference>
<dbReference type="Proteomes" id="UP000053947">
    <property type="component" value="Unassembled WGS sequence"/>
</dbReference>
<dbReference type="InterPro" id="IPR037024">
    <property type="entry name" value="NiFe_Hase_small_N_sf"/>
</dbReference>
<evidence type="ECO:0000313" key="4">
    <source>
        <dbReference type="Proteomes" id="UP000053947"/>
    </source>
</evidence>
<dbReference type="GO" id="GO:0051536">
    <property type="term" value="F:iron-sulfur cluster binding"/>
    <property type="evidence" value="ECO:0007669"/>
    <property type="project" value="InterPro"/>
</dbReference>
<dbReference type="GO" id="GO:0016491">
    <property type="term" value="F:oxidoreductase activity"/>
    <property type="evidence" value="ECO:0007669"/>
    <property type="project" value="UniProtKB-KW"/>
</dbReference>
<proteinExistence type="predicted"/>
<reference evidence="3 4" key="1">
    <citation type="submission" date="2015-06" db="EMBL/GenBank/DDBJ databases">
        <title>Genome sequence of the organohalide-respiring Dehalogenimonas alkenigignens type strain (IP3-3T).</title>
        <authorList>
            <person name="Key T.A."/>
            <person name="Richmond D.P."/>
            <person name="Bowman K.S."/>
            <person name="Cho Y.-J."/>
            <person name="Chun J."/>
            <person name="da Costa M.S."/>
            <person name="Rainey F.A."/>
            <person name="Moe W.M."/>
        </authorList>
    </citation>
    <scope>NUCLEOTIDE SEQUENCE [LARGE SCALE GENOMIC DNA]</scope>
    <source>
        <strain evidence="3 4">IP3-3</strain>
    </source>
</reference>
<organism evidence="3 4">
    <name type="scientific">Dehalogenimonas alkenigignens</name>
    <dbReference type="NCBI Taxonomy" id="1217799"/>
    <lineage>
        <taxon>Bacteria</taxon>
        <taxon>Bacillati</taxon>
        <taxon>Chloroflexota</taxon>
        <taxon>Dehalococcoidia</taxon>
        <taxon>Dehalococcoidales</taxon>
        <taxon>Dehalococcoidaceae</taxon>
        <taxon>Dehalogenimonas</taxon>
    </lineage>
</organism>
<comment type="caution">
    <text evidence="3">The sequence shown here is derived from an EMBL/GenBank/DDBJ whole genome shotgun (WGS) entry which is preliminary data.</text>
</comment>
<dbReference type="InterPro" id="IPR006137">
    <property type="entry name" value="NADH_UbQ_OxRdtase-like_20kDa"/>
</dbReference>
<dbReference type="PATRIC" id="fig|1217799.6.peg.1818"/>
<dbReference type="Pfam" id="PF01058">
    <property type="entry name" value="Oxidored_q6"/>
    <property type="match status" value="1"/>
</dbReference>
<dbReference type="InterPro" id="IPR051349">
    <property type="entry name" value="Hydrogenase_assoc-protein"/>
</dbReference>
<dbReference type="PANTHER" id="PTHR42845">
    <property type="entry name" value="COENZYME F420-REDUCING HYDROGENASE, GAMMA SUBUNIT"/>
    <property type="match status" value="1"/>
</dbReference>
<feature type="domain" description="NADH:ubiquinone oxidoreductase-like 20kDa subunit" evidence="2">
    <location>
        <begin position="13"/>
        <end position="149"/>
    </location>
</feature>
<keyword evidence="1" id="KW-0560">Oxidoreductase</keyword>
<protein>
    <submittedName>
        <fullName evidence="3">Coenzyme F420-reducing hydrogenase, gamma subunit</fullName>
    </submittedName>
</protein>
<dbReference type="OrthoDB" id="9787729at2"/>
<accession>A0A0W0GK45</accession>
<sequence>MKPKVAFFDFTSCEGCQLDALNLDVGEVLGLLGAVDIVNFREVKTDRSDDYDIAFIEGSITKESEIPRIEAIRKQAKVLVALGACACTGGVNCLKNAYTADELLKGVYGECASYYNTIPARPVSAVVPVDAYIRGCPPTTSEFLKVVKAALLGKRPDIPNYPVCTECRIAGNVCVFQRGGTCIGPVTRAGCDALCVSSGRFCWGCRGLVDDPNTNSAKDVLARYGLTLDQILERFKIYNSYSEVSQCQK</sequence>
<dbReference type="SUPFAM" id="SSF56770">
    <property type="entry name" value="HydA/Nqo6-like"/>
    <property type="match status" value="1"/>
</dbReference>
<evidence type="ECO:0000259" key="2">
    <source>
        <dbReference type="Pfam" id="PF01058"/>
    </source>
</evidence>
<gene>
    <name evidence="3" type="ORF">DEALK_17660</name>
</gene>
<name>A0A0W0GK45_9CHLR</name>
<dbReference type="PANTHER" id="PTHR42845:SF1">
    <property type="entry name" value="HYDROGENASE SMALL SUBUNIT"/>
    <property type="match status" value="1"/>
</dbReference>